<name>A0A3S4R8L2_PSEFL</name>
<protein>
    <submittedName>
        <fullName evidence="2">Uncharacterized protein</fullName>
    </submittedName>
</protein>
<proteinExistence type="predicted"/>
<dbReference type="EMBL" id="LR134318">
    <property type="protein sequence ID" value="VEF12565.1"/>
    <property type="molecule type" value="Genomic_DNA"/>
</dbReference>
<organism evidence="2 3">
    <name type="scientific">Pseudomonas fluorescens</name>
    <dbReference type="NCBI Taxonomy" id="294"/>
    <lineage>
        <taxon>Bacteria</taxon>
        <taxon>Pseudomonadati</taxon>
        <taxon>Pseudomonadota</taxon>
        <taxon>Gammaproteobacteria</taxon>
        <taxon>Pseudomonadales</taxon>
        <taxon>Pseudomonadaceae</taxon>
        <taxon>Pseudomonas</taxon>
    </lineage>
</organism>
<sequence length="900" mass="96372">MLVTGYSATVFVDGWAGVASFKYIYEFGTNDFVAKASYLMPVTVTLPTGKNVIKIYATIKLVDQESGPSNAITLRFLKPSIGRGGTIGTTHTFTGWGLSGSGISLFAVGVDGSPQKPALGAAVTNAERWQITPSTPLLPGKLKVVAIASMDGMEAQSDPVEYLVEPVFAPPVITDPIAGSVLDRSFTLKGRGSVANATLVILKDLGDDTPLGGASTTGDLWEVDVAQLPPGPVSLVAEQILDNGERSGRSVARGFKIRPVALVYVKATRISASSVRFSDLDHFNPALATRIRFSVDNEAFPPPPDAIVNTDNTFETTGAVPFGAFWMTAVQSVPDNAGGWIDSLPYRFFFNFTFNAPTGLGNSARYRPVFIGSGLIGATVRLYDEDKQTRIAPDVLVSSERWSSEAFAEWGPTYRRRVAAKQVFDSVESGWARLDVTIPPYAPVLDNPIEDGQSPQITGTCWPGAVVTLEYNNDGKKHHPIVTNDRWTFRRPEPFESGVTHTFSVFQTVAPQSSAAAKGNFTVRKAMLKPVITVPAEGAEVGRNTLISGTNGMSGATMTVRDAQRGGKLNDKLLLSDGDWSLELENLIHNDYILDAIQTLDGIDSLPSEPRACKVVLLPPVVSVPVEGGDLPRRSTLSGTGWPSAQVTVWLEGRDQPLLLNVQVNHEGKWSGQVSLDQVGQHGLRAQQTLDGEVSRFSQRACRVVPSMPFIESPVRGAAIGSAVVISGFGYPGDTVTVSLASGATLGASEVLEEGTWSLSAHIEPPGGPGALIVVAWRDEYDSATSDPHPLQINTWLPTIDEPAAGRWVGQPVVFAGQGKDGVGQVVSWFNPEVVWAADLPVIDGQWRGEASQSPPPGGNWCRFRQSITADTNPLSGSDWAESERFEVRPPSLGDDISPR</sequence>
<dbReference type="AlphaFoldDB" id="A0A3S4R8L2"/>
<feature type="region of interest" description="Disordered" evidence="1">
    <location>
        <begin position="873"/>
        <end position="900"/>
    </location>
</feature>
<evidence type="ECO:0000313" key="2">
    <source>
        <dbReference type="EMBL" id="VEF12565.1"/>
    </source>
</evidence>
<gene>
    <name evidence="2" type="ORF">NCTC9428_04223</name>
</gene>
<reference evidence="2 3" key="1">
    <citation type="submission" date="2018-12" db="EMBL/GenBank/DDBJ databases">
        <authorList>
            <consortium name="Pathogen Informatics"/>
        </authorList>
    </citation>
    <scope>NUCLEOTIDE SEQUENCE [LARGE SCALE GENOMIC DNA]</scope>
    <source>
        <strain evidence="2 3">NCTC9428</strain>
    </source>
</reference>
<evidence type="ECO:0000313" key="3">
    <source>
        <dbReference type="Proteomes" id="UP000281909"/>
    </source>
</evidence>
<evidence type="ECO:0000256" key="1">
    <source>
        <dbReference type="SAM" id="MobiDB-lite"/>
    </source>
</evidence>
<accession>A0A3S4R8L2</accession>
<dbReference type="Proteomes" id="UP000281909">
    <property type="component" value="Chromosome"/>
</dbReference>